<comment type="caution">
    <text evidence="2">The sequence shown here is derived from an EMBL/GenBank/DDBJ whole genome shotgun (WGS) entry which is preliminary data.</text>
</comment>
<dbReference type="RefSeq" id="WP_160775874.1">
    <property type="nucleotide sequence ID" value="NZ_WUMV01000004.1"/>
</dbReference>
<dbReference type="SUPFAM" id="SSF52833">
    <property type="entry name" value="Thioredoxin-like"/>
    <property type="match status" value="1"/>
</dbReference>
<feature type="signal peptide" evidence="1">
    <location>
        <begin position="1"/>
        <end position="23"/>
    </location>
</feature>
<name>A0A7X3LV02_9HYPH</name>
<dbReference type="InterPro" id="IPR036249">
    <property type="entry name" value="Thioredoxin-like_sf"/>
</dbReference>
<evidence type="ECO:0008006" key="4">
    <source>
        <dbReference type="Google" id="ProtNLM"/>
    </source>
</evidence>
<accession>A0A7X3LV02</accession>
<evidence type="ECO:0000313" key="3">
    <source>
        <dbReference type="Proteomes" id="UP000433101"/>
    </source>
</evidence>
<evidence type="ECO:0000256" key="1">
    <source>
        <dbReference type="SAM" id="SignalP"/>
    </source>
</evidence>
<dbReference type="AlphaFoldDB" id="A0A7X3LV02"/>
<organism evidence="2 3">
    <name type="scientific">Stappia sediminis</name>
    <dbReference type="NCBI Taxonomy" id="2692190"/>
    <lineage>
        <taxon>Bacteria</taxon>
        <taxon>Pseudomonadati</taxon>
        <taxon>Pseudomonadota</taxon>
        <taxon>Alphaproteobacteria</taxon>
        <taxon>Hyphomicrobiales</taxon>
        <taxon>Stappiaceae</taxon>
        <taxon>Stappia</taxon>
    </lineage>
</organism>
<feature type="chain" id="PRO_5030618473" description="Thioredoxin family protein" evidence="1">
    <location>
        <begin position="24"/>
        <end position="124"/>
    </location>
</feature>
<sequence length="124" mass="13868">MVIGRLISAFSLFAILLAMPAKAAELVMFEQAGCHWCAVWHKEIGPIYPKTEEGKRFPLRRVDIHTRVPVDLKAVSKGFYTPTFVLLDDGKEIGRIQGYPGEDFFWGLLGQMVQDALNKGDEAS</sequence>
<proteinExistence type="predicted"/>
<dbReference type="EMBL" id="WUMV01000004">
    <property type="protein sequence ID" value="MXN65617.1"/>
    <property type="molecule type" value="Genomic_DNA"/>
</dbReference>
<reference evidence="2 3" key="1">
    <citation type="submission" date="2019-12" db="EMBL/GenBank/DDBJ databases">
        <authorList>
            <person name="Li M."/>
        </authorList>
    </citation>
    <scope>NUCLEOTIDE SEQUENCE [LARGE SCALE GENOMIC DNA]</scope>
    <source>
        <strain evidence="2 3">GBMRC 2046</strain>
    </source>
</reference>
<evidence type="ECO:0000313" key="2">
    <source>
        <dbReference type="EMBL" id="MXN65617.1"/>
    </source>
</evidence>
<dbReference type="Gene3D" id="3.40.30.10">
    <property type="entry name" value="Glutaredoxin"/>
    <property type="match status" value="1"/>
</dbReference>
<protein>
    <recommendedName>
        <fullName evidence="4">Thioredoxin family protein</fullName>
    </recommendedName>
</protein>
<gene>
    <name evidence="2" type="ORF">GR183_11950</name>
</gene>
<dbReference type="Proteomes" id="UP000433101">
    <property type="component" value="Unassembled WGS sequence"/>
</dbReference>
<keyword evidence="3" id="KW-1185">Reference proteome</keyword>
<keyword evidence="1" id="KW-0732">Signal</keyword>